<feature type="domain" description="Periplasmic binding protein" evidence="5">
    <location>
        <begin position="39"/>
        <end position="293"/>
    </location>
</feature>
<dbReference type="SUPFAM" id="SSF53822">
    <property type="entry name" value="Periplasmic binding protein-like I"/>
    <property type="match status" value="1"/>
</dbReference>
<dbReference type="RefSeq" id="WP_186446523.1">
    <property type="nucleotide sequence ID" value="NZ_VIVN01000009.1"/>
</dbReference>
<reference evidence="6 7" key="1">
    <citation type="submission" date="2019-06" db="EMBL/GenBank/DDBJ databases">
        <title>Sorghum-associated microbial communities from plants grown in Nebraska, USA.</title>
        <authorList>
            <person name="Schachtman D."/>
        </authorList>
    </citation>
    <scope>NUCLEOTIDE SEQUENCE [LARGE SCALE GENOMIC DNA]</scope>
    <source>
        <strain evidence="6 7">2482</strain>
    </source>
</reference>
<gene>
    <name evidence="6" type="ORF">FB550_10936</name>
</gene>
<sequence>MKKVKIVAVTLLLILGILSGCSGTAQEKTSGTPNGKIRIGVIYQNLQNEYIVGLQDSIRKYAKASGVDLIESDGEGKAENQINQVENLINQQVDAIILNPADKNGSAPVVEQAAAAKIPIITVLAVVSNEEKATAHVGSDDVEAGKIEMKHVAELLSGKGTIAIIHGPNGNSAEVNRTEGNKEVLKDYPNIKVAAEQTANWSREEALALTENWLQSQKLDAIVAQNDEMALGAIKALSAAGKLKDTKVIGIDGIPDAFNSIQSGDLTATVFQDVDSQGKMAVEVAQKAAKGEKVTKENMVPFQLVKKDNLDKFKNK</sequence>
<dbReference type="AlphaFoldDB" id="A0A561D592"/>
<dbReference type="Gene3D" id="3.40.50.2300">
    <property type="match status" value="2"/>
</dbReference>
<dbReference type="PANTHER" id="PTHR46847:SF1">
    <property type="entry name" value="D-ALLOSE-BINDING PERIPLASMIC PROTEIN-RELATED"/>
    <property type="match status" value="1"/>
</dbReference>
<keyword evidence="7" id="KW-1185">Reference proteome</keyword>
<evidence type="ECO:0000313" key="6">
    <source>
        <dbReference type="EMBL" id="TWD98530.1"/>
    </source>
</evidence>
<proteinExistence type="inferred from homology"/>
<organism evidence="6 7">
    <name type="scientific">Neobacillus bataviensis</name>
    <dbReference type="NCBI Taxonomy" id="220685"/>
    <lineage>
        <taxon>Bacteria</taxon>
        <taxon>Bacillati</taxon>
        <taxon>Bacillota</taxon>
        <taxon>Bacilli</taxon>
        <taxon>Bacillales</taxon>
        <taxon>Bacillaceae</taxon>
        <taxon>Neobacillus</taxon>
    </lineage>
</organism>
<evidence type="ECO:0000256" key="1">
    <source>
        <dbReference type="ARBA" id="ARBA00004196"/>
    </source>
</evidence>
<dbReference type="PANTHER" id="PTHR46847">
    <property type="entry name" value="D-ALLOSE-BINDING PERIPLASMIC PROTEIN-RELATED"/>
    <property type="match status" value="1"/>
</dbReference>
<evidence type="ECO:0000256" key="2">
    <source>
        <dbReference type="ARBA" id="ARBA00007639"/>
    </source>
</evidence>
<evidence type="ECO:0000259" key="5">
    <source>
        <dbReference type="Pfam" id="PF13407"/>
    </source>
</evidence>
<accession>A0A561D592</accession>
<dbReference type="Proteomes" id="UP000319671">
    <property type="component" value="Unassembled WGS sequence"/>
</dbReference>
<dbReference type="GO" id="GO:0030313">
    <property type="term" value="C:cell envelope"/>
    <property type="evidence" value="ECO:0007669"/>
    <property type="project" value="UniProtKB-SubCell"/>
</dbReference>
<dbReference type="GO" id="GO:0030246">
    <property type="term" value="F:carbohydrate binding"/>
    <property type="evidence" value="ECO:0007669"/>
    <property type="project" value="UniProtKB-ARBA"/>
</dbReference>
<keyword evidence="3 4" id="KW-0732">Signal</keyword>
<dbReference type="Pfam" id="PF13407">
    <property type="entry name" value="Peripla_BP_4"/>
    <property type="match status" value="1"/>
</dbReference>
<dbReference type="InterPro" id="IPR025997">
    <property type="entry name" value="SBP_2_dom"/>
</dbReference>
<feature type="chain" id="PRO_5039456141" evidence="4">
    <location>
        <begin position="26"/>
        <end position="316"/>
    </location>
</feature>
<protein>
    <submittedName>
        <fullName evidence="6">Monosaccharide ABC transporter substrate-binding protein (CUT2 family)</fullName>
    </submittedName>
</protein>
<comment type="caution">
    <text evidence="6">The sequence shown here is derived from an EMBL/GenBank/DDBJ whole genome shotgun (WGS) entry which is preliminary data.</text>
</comment>
<name>A0A561D592_9BACI</name>
<feature type="signal peptide" evidence="4">
    <location>
        <begin position="1"/>
        <end position="25"/>
    </location>
</feature>
<evidence type="ECO:0000313" key="7">
    <source>
        <dbReference type="Proteomes" id="UP000319671"/>
    </source>
</evidence>
<evidence type="ECO:0000256" key="4">
    <source>
        <dbReference type="SAM" id="SignalP"/>
    </source>
</evidence>
<dbReference type="EMBL" id="VIVN01000009">
    <property type="protein sequence ID" value="TWD98530.1"/>
    <property type="molecule type" value="Genomic_DNA"/>
</dbReference>
<dbReference type="PROSITE" id="PS51257">
    <property type="entry name" value="PROKAR_LIPOPROTEIN"/>
    <property type="match status" value="1"/>
</dbReference>
<comment type="subcellular location">
    <subcellularLocation>
        <location evidence="1">Cell envelope</location>
    </subcellularLocation>
</comment>
<comment type="similarity">
    <text evidence="2">Belongs to the bacterial solute-binding protein 2 family.</text>
</comment>
<dbReference type="InterPro" id="IPR028082">
    <property type="entry name" value="Peripla_BP_I"/>
</dbReference>
<evidence type="ECO:0000256" key="3">
    <source>
        <dbReference type="ARBA" id="ARBA00022729"/>
    </source>
</evidence>